<evidence type="ECO:0000256" key="1">
    <source>
        <dbReference type="ARBA" id="ARBA00022603"/>
    </source>
</evidence>
<gene>
    <name evidence="4" type="ORF">UR35_C0010G0010</name>
</gene>
<sequence length="229" mass="25589">MTKANPIDLHPVQRLLDKHRVHKEEYELEIDGIKLRMVPNVFCPAYTNTSRFLTDNLTINEGESVLDMFSGSGFVGICAARIASRVVCVDHSLNAIKCIKNNIKANNLANKVSSVKSDLFKAIKVERFDVVIANPPLLPGKPRTLLETAVFDPGLKTTVKFFNNVSKYLKDNGRIYLLFSDVTKDSKLGGLKMIDDLCAENGFKYKVVATKPVGYESYFVIEIKKENNG</sequence>
<evidence type="ECO:0000259" key="3">
    <source>
        <dbReference type="Pfam" id="PF05175"/>
    </source>
</evidence>
<dbReference type="PANTHER" id="PTHR47816:SF4">
    <property type="entry name" value="RIBOSOMAL RNA SMALL SUBUNIT METHYLTRANSFERASE C"/>
    <property type="match status" value="1"/>
</dbReference>
<accession>A0A0F9ZJ43</accession>
<dbReference type="Proteomes" id="UP000034778">
    <property type="component" value="Unassembled WGS sequence"/>
</dbReference>
<evidence type="ECO:0000313" key="5">
    <source>
        <dbReference type="Proteomes" id="UP000034778"/>
    </source>
</evidence>
<dbReference type="STRING" id="1618566.UR35_C0010G0010"/>
<dbReference type="GO" id="GO:0032259">
    <property type="term" value="P:methylation"/>
    <property type="evidence" value="ECO:0007669"/>
    <property type="project" value="UniProtKB-KW"/>
</dbReference>
<dbReference type="GO" id="GO:0008757">
    <property type="term" value="F:S-adenosylmethionine-dependent methyltransferase activity"/>
    <property type="evidence" value="ECO:0007669"/>
    <property type="project" value="InterPro"/>
</dbReference>
<dbReference type="EMBL" id="LBOW01000010">
    <property type="protein sequence ID" value="KKP44218.1"/>
    <property type="molecule type" value="Genomic_DNA"/>
</dbReference>
<evidence type="ECO:0000256" key="2">
    <source>
        <dbReference type="ARBA" id="ARBA00022679"/>
    </source>
</evidence>
<dbReference type="Pfam" id="PF05175">
    <property type="entry name" value="MTS"/>
    <property type="match status" value="1"/>
</dbReference>
<feature type="domain" description="Methyltransferase small" evidence="3">
    <location>
        <begin position="34"/>
        <end position="183"/>
    </location>
</feature>
<organism evidence="4 5">
    <name type="scientific">Candidatus Woesebacteria bacterium GW2011_GWB1_33_22</name>
    <dbReference type="NCBI Taxonomy" id="1618566"/>
    <lineage>
        <taxon>Bacteria</taxon>
        <taxon>Candidatus Woeseibacteriota</taxon>
    </lineage>
</organism>
<keyword evidence="1 4" id="KW-0489">Methyltransferase</keyword>
<dbReference type="InterPro" id="IPR046977">
    <property type="entry name" value="RsmC/RlmG"/>
</dbReference>
<proteinExistence type="predicted"/>
<keyword evidence="2 4" id="KW-0808">Transferase</keyword>
<dbReference type="CDD" id="cd02440">
    <property type="entry name" value="AdoMet_MTases"/>
    <property type="match status" value="1"/>
</dbReference>
<evidence type="ECO:0000313" key="4">
    <source>
        <dbReference type="EMBL" id="KKP44218.1"/>
    </source>
</evidence>
<dbReference type="InterPro" id="IPR007848">
    <property type="entry name" value="Small_mtfrase_dom"/>
</dbReference>
<dbReference type="AlphaFoldDB" id="A0A0F9ZJ43"/>
<dbReference type="PANTHER" id="PTHR47816">
    <property type="entry name" value="RIBOSOMAL RNA SMALL SUBUNIT METHYLTRANSFERASE C"/>
    <property type="match status" value="1"/>
</dbReference>
<dbReference type="Gene3D" id="3.40.50.150">
    <property type="entry name" value="Vaccinia Virus protein VP39"/>
    <property type="match status" value="1"/>
</dbReference>
<reference evidence="4 5" key="1">
    <citation type="journal article" date="2015" name="Nature">
        <title>rRNA introns, odd ribosomes, and small enigmatic genomes across a large radiation of phyla.</title>
        <authorList>
            <person name="Brown C.T."/>
            <person name="Hug L.A."/>
            <person name="Thomas B.C."/>
            <person name="Sharon I."/>
            <person name="Castelle C.J."/>
            <person name="Singh A."/>
            <person name="Wilkins M.J."/>
            <person name="Williams K.H."/>
            <person name="Banfield J.F."/>
        </authorList>
    </citation>
    <scope>NUCLEOTIDE SEQUENCE [LARGE SCALE GENOMIC DNA]</scope>
</reference>
<protein>
    <submittedName>
        <fullName evidence="4">SAM-dependent methyltransferase HemK-related protein</fullName>
    </submittedName>
</protein>
<dbReference type="InterPro" id="IPR029063">
    <property type="entry name" value="SAM-dependent_MTases_sf"/>
</dbReference>
<name>A0A0F9ZJ43_9BACT</name>
<comment type="caution">
    <text evidence="4">The sequence shown here is derived from an EMBL/GenBank/DDBJ whole genome shotgun (WGS) entry which is preliminary data.</text>
</comment>
<dbReference type="SUPFAM" id="SSF53335">
    <property type="entry name" value="S-adenosyl-L-methionine-dependent methyltransferases"/>
    <property type="match status" value="1"/>
</dbReference>